<dbReference type="PANTHER" id="PTHR24100">
    <property type="entry name" value="BUTYROPHILIN"/>
    <property type="match status" value="1"/>
</dbReference>
<dbReference type="Proteomes" id="UP000000715">
    <property type="component" value="Unplaced"/>
</dbReference>
<dbReference type="OrthoDB" id="8901134at2759"/>
<evidence type="ECO:0000259" key="5">
    <source>
        <dbReference type="PROSITE" id="PS50835"/>
    </source>
</evidence>
<proteinExistence type="predicted"/>
<dbReference type="RefSeq" id="XP_012906346.2">
    <property type="nucleotide sequence ID" value="XM_013050892.2"/>
</dbReference>
<evidence type="ECO:0000256" key="1">
    <source>
        <dbReference type="ARBA" id="ARBA00004370"/>
    </source>
</evidence>
<dbReference type="GO" id="GO:0005102">
    <property type="term" value="F:signaling receptor binding"/>
    <property type="evidence" value="ECO:0007669"/>
    <property type="project" value="TreeGrafter"/>
</dbReference>
<dbReference type="GeneID" id="106003436"/>
<accession>A0A8U0TBZ3</accession>
<name>A0A8U0TBZ3_MUSPF</name>
<evidence type="ECO:0000256" key="4">
    <source>
        <dbReference type="SAM" id="SignalP"/>
    </source>
</evidence>
<feature type="chain" id="PRO_5035839580" evidence="4">
    <location>
        <begin position="29"/>
        <end position="172"/>
    </location>
</feature>
<organism evidence="6 7">
    <name type="scientific">Mustela putorius furo</name>
    <name type="common">European domestic ferret</name>
    <name type="synonym">Mustela furo</name>
    <dbReference type="NCBI Taxonomy" id="9669"/>
    <lineage>
        <taxon>Eukaryota</taxon>
        <taxon>Metazoa</taxon>
        <taxon>Chordata</taxon>
        <taxon>Craniata</taxon>
        <taxon>Vertebrata</taxon>
        <taxon>Euteleostomi</taxon>
        <taxon>Mammalia</taxon>
        <taxon>Eutheria</taxon>
        <taxon>Laurasiatheria</taxon>
        <taxon>Carnivora</taxon>
        <taxon>Caniformia</taxon>
        <taxon>Musteloidea</taxon>
        <taxon>Mustelidae</taxon>
        <taxon>Mustelinae</taxon>
        <taxon>Mustela</taxon>
    </lineage>
</organism>
<dbReference type="KEGG" id="mpuf:106003436"/>
<feature type="signal peptide" evidence="4">
    <location>
        <begin position="1"/>
        <end position="28"/>
    </location>
</feature>
<dbReference type="GO" id="GO:0001817">
    <property type="term" value="P:regulation of cytokine production"/>
    <property type="evidence" value="ECO:0007669"/>
    <property type="project" value="TreeGrafter"/>
</dbReference>
<feature type="domain" description="Ig-like" evidence="5">
    <location>
        <begin position="23"/>
        <end position="126"/>
    </location>
</feature>
<sequence length="172" mass="18949">MEGCCGGSLLSQLSSLLLLFQLPAGSSAEEFMVIGPSEPIVAVLGADITLPCLVSPAMDVENMELWWFPSKFSGAVLIYQNQREQTEEQLAEYRGQTSLVKDFLTQGEAAVRIHHVQAFDNRLYTCFFQMRIFYEEASVELKVAGVQYSDSTLSHILSGIFNRNSAGQNGAV</sequence>
<keyword evidence="2" id="KW-0472">Membrane</keyword>
<evidence type="ECO:0000256" key="2">
    <source>
        <dbReference type="ARBA" id="ARBA00023136"/>
    </source>
</evidence>
<gene>
    <name evidence="7" type="primary">LOC106003436</name>
</gene>
<keyword evidence="6" id="KW-1185">Reference proteome</keyword>
<dbReference type="InterPro" id="IPR050504">
    <property type="entry name" value="IgSF_BTN/MOG"/>
</dbReference>
<dbReference type="Pfam" id="PF07686">
    <property type="entry name" value="V-set"/>
    <property type="match status" value="1"/>
</dbReference>
<dbReference type="InterPro" id="IPR007110">
    <property type="entry name" value="Ig-like_dom"/>
</dbReference>
<dbReference type="InterPro" id="IPR003599">
    <property type="entry name" value="Ig_sub"/>
</dbReference>
<dbReference type="PROSITE" id="PS50835">
    <property type="entry name" value="IG_LIKE"/>
    <property type="match status" value="1"/>
</dbReference>
<evidence type="ECO:0000313" key="6">
    <source>
        <dbReference type="Proteomes" id="UP000000715"/>
    </source>
</evidence>
<protein>
    <submittedName>
        <fullName evidence="7">Myelin-oligodendrocyte glycoprotein-like</fullName>
    </submittedName>
</protein>
<dbReference type="AlphaFoldDB" id="A0A8U0TBZ3"/>
<dbReference type="SMART" id="SM00409">
    <property type="entry name" value="IG"/>
    <property type="match status" value="1"/>
</dbReference>
<dbReference type="FunFam" id="2.60.40.10:FF:000208">
    <property type="entry name" value="Butyrophilin subfamily 1 member A1"/>
    <property type="match status" value="1"/>
</dbReference>
<dbReference type="SUPFAM" id="SSF48726">
    <property type="entry name" value="Immunoglobulin"/>
    <property type="match status" value="1"/>
</dbReference>
<dbReference type="InterPro" id="IPR013106">
    <property type="entry name" value="Ig_V-set"/>
</dbReference>
<evidence type="ECO:0000313" key="7">
    <source>
        <dbReference type="RefSeq" id="XP_012906346.2"/>
    </source>
</evidence>
<dbReference type="InterPro" id="IPR036179">
    <property type="entry name" value="Ig-like_dom_sf"/>
</dbReference>
<evidence type="ECO:0000256" key="3">
    <source>
        <dbReference type="ARBA" id="ARBA00023319"/>
    </source>
</evidence>
<dbReference type="InterPro" id="IPR013783">
    <property type="entry name" value="Ig-like_fold"/>
</dbReference>
<dbReference type="PANTHER" id="PTHR24100:SF64">
    <property type="entry name" value="BUTYROPHILIN, SUBFAMILY 3, MEMBER A3-RELATED"/>
    <property type="match status" value="1"/>
</dbReference>
<dbReference type="CDD" id="cd05713">
    <property type="entry name" value="IgV_MOG_like"/>
    <property type="match status" value="1"/>
</dbReference>
<reference evidence="7" key="1">
    <citation type="submission" date="2025-08" db="UniProtKB">
        <authorList>
            <consortium name="RefSeq"/>
        </authorList>
    </citation>
    <scope>IDENTIFICATION</scope>
    <source>
        <tissue evidence="7">Brain</tissue>
    </source>
</reference>
<keyword evidence="3" id="KW-0393">Immunoglobulin domain</keyword>
<comment type="subcellular location">
    <subcellularLocation>
        <location evidence="1">Membrane</location>
    </subcellularLocation>
</comment>
<dbReference type="Gene3D" id="2.60.40.10">
    <property type="entry name" value="Immunoglobulins"/>
    <property type="match status" value="1"/>
</dbReference>
<keyword evidence="4" id="KW-0732">Signal</keyword>
<dbReference type="GO" id="GO:0009897">
    <property type="term" value="C:external side of plasma membrane"/>
    <property type="evidence" value="ECO:0007669"/>
    <property type="project" value="TreeGrafter"/>
</dbReference>
<dbReference type="GO" id="GO:0050852">
    <property type="term" value="P:T cell receptor signaling pathway"/>
    <property type="evidence" value="ECO:0007669"/>
    <property type="project" value="TreeGrafter"/>
</dbReference>